<dbReference type="eggNOG" id="COG1670">
    <property type="taxonomic scope" value="Bacteria"/>
</dbReference>
<dbReference type="Pfam" id="PF13302">
    <property type="entry name" value="Acetyltransf_3"/>
    <property type="match status" value="1"/>
</dbReference>
<dbReference type="PANTHER" id="PTHR43792:SF1">
    <property type="entry name" value="N-ACETYLTRANSFERASE DOMAIN-CONTAINING PROTEIN"/>
    <property type="match status" value="1"/>
</dbReference>
<dbReference type="PROSITE" id="PS51186">
    <property type="entry name" value="GNAT"/>
    <property type="match status" value="1"/>
</dbReference>
<dbReference type="InterPro" id="IPR051531">
    <property type="entry name" value="N-acetyltransferase"/>
</dbReference>
<accession>A0A256FD94</accession>
<organism evidence="2 3">
    <name type="scientific">Brucella rhizosphaerae</name>
    <dbReference type="NCBI Taxonomy" id="571254"/>
    <lineage>
        <taxon>Bacteria</taxon>
        <taxon>Pseudomonadati</taxon>
        <taxon>Pseudomonadota</taxon>
        <taxon>Alphaproteobacteria</taxon>
        <taxon>Hyphomicrobiales</taxon>
        <taxon>Brucellaceae</taxon>
        <taxon>Brucella/Ochrobactrum group</taxon>
        <taxon>Brucella</taxon>
    </lineage>
</organism>
<sequence length="183" mass="21015">MIILETPRLVIRNWEDRDRELLHVINSDDEVMRFFPFRRTRTESDALFELLQTMIAETGLGFYALEEKQSGQCVGFAGLALTDLEPHFPNGTVEIGWRLARPFWGNGYVTEAGKALLGYAFDRLELPEVVSFAVFNNDRSTSVMQRIGMVRDEASDFDHPRVPDETPHLKRHVVYRIAKSAKN</sequence>
<evidence type="ECO:0000313" key="3">
    <source>
        <dbReference type="Proteomes" id="UP000216345"/>
    </source>
</evidence>
<dbReference type="Gene3D" id="3.40.630.30">
    <property type="match status" value="1"/>
</dbReference>
<dbReference type="InterPro" id="IPR000182">
    <property type="entry name" value="GNAT_dom"/>
</dbReference>
<reference evidence="2 3" key="1">
    <citation type="submission" date="2017-07" db="EMBL/GenBank/DDBJ databases">
        <title>Phylogenetic study on the rhizospheric bacterium Ochrobactrum sp. A44.</title>
        <authorList>
            <person name="Krzyzanowska D.M."/>
            <person name="Ossowicki A."/>
            <person name="Rajewska M."/>
            <person name="Maciag T."/>
            <person name="Kaczynski Z."/>
            <person name="Czerwicka M."/>
            <person name="Jafra S."/>
        </authorList>
    </citation>
    <scope>NUCLEOTIDE SEQUENCE [LARGE SCALE GENOMIC DNA]</scope>
    <source>
        <strain evidence="2 3">PR17</strain>
    </source>
</reference>
<dbReference type="Proteomes" id="UP000216345">
    <property type="component" value="Unassembled WGS sequence"/>
</dbReference>
<evidence type="ECO:0000313" key="2">
    <source>
        <dbReference type="EMBL" id="OYR12720.1"/>
    </source>
</evidence>
<dbReference type="RefSeq" id="WP_094577613.1">
    <property type="nucleotide sequence ID" value="NZ_JBHEEL010000004.1"/>
</dbReference>
<dbReference type="EMBL" id="NNRK01000029">
    <property type="protein sequence ID" value="OYR12720.1"/>
    <property type="molecule type" value="Genomic_DNA"/>
</dbReference>
<dbReference type="SUPFAM" id="SSF55729">
    <property type="entry name" value="Acyl-CoA N-acyltransferases (Nat)"/>
    <property type="match status" value="1"/>
</dbReference>
<dbReference type="OrthoDB" id="6293260at2"/>
<dbReference type="InterPro" id="IPR016181">
    <property type="entry name" value="Acyl_CoA_acyltransferase"/>
</dbReference>
<protein>
    <submittedName>
        <fullName evidence="2">Acetyltransferase domain protein</fullName>
    </submittedName>
</protein>
<proteinExistence type="predicted"/>
<feature type="domain" description="N-acetyltransferase" evidence="1">
    <location>
        <begin position="9"/>
        <end position="180"/>
    </location>
</feature>
<comment type="caution">
    <text evidence="2">The sequence shown here is derived from an EMBL/GenBank/DDBJ whole genome shotgun (WGS) entry which is preliminary data.</text>
</comment>
<dbReference type="GO" id="GO:0016747">
    <property type="term" value="F:acyltransferase activity, transferring groups other than amino-acyl groups"/>
    <property type="evidence" value="ECO:0007669"/>
    <property type="project" value="InterPro"/>
</dbReference>
<gene>
    <name evidence="2" type="ORF">CEV32_0894</name>
</gene>
<evidence type="ECO:0000259" key="1">
    <source>
        <dbReference type="PROSITE" id="PS51186"/>
    </source>
</evidence>
<dbReference type="AlphaFoldDB" id="A0A256FD94"/>
<keyword evidence="2" id="KW-0808">Transferase</keyword>
<dbReference type="PANTHER" id="PTHR43792">
    <property type="entry name" value="GNAT FAMILY, PUTATIVE (AFU_ORTHOLOGUE AFUA_3G00765)-RELATED-RELATED"/>
    <property type="match status" value="1"/>
</dbReference>
<name>A0A256FD94_9HYPH</name>
<keyword evidence="3" id="KW-1185">Reference proteome</keyword>